<dbReference type="Gene3D" id="1.25.40.10">
    <property type="entry name" value="Tetratricopeptide repeat domain"/>
    <property type="match status" value="1"/>
</dbReference>
<sequence length="305" mass="33565">MESLAVQRQIRENASYLQDYFSDMSAWEKSMAKKEQQLQGSKRSAAPVRRAVAMSVRGSDGSVSIQHPLNATIDTPTKPTKAPSQHVYDKGYKKWDSFDVDAALKEVDTPSVIPHQDEEDPEEAPPARPTSTRPKKAVTVTPKKPSPPPVNVPRDLLEKEDGSMHFKQGEFAAAVNCYSRSLSYNPRNPIVLSNRAMAHLKLQQFGKAEADCTAALAVDGGHVKSLVRRASARNALDADLLSELLEALLGFSADRVDFALEFMAALTRVPRFAMVSMFITAKEKEQVVAFAAGHIRRDEIVAAFT</sequence>
<organism evidence="8 9">
    <name type="scientific">Aphanomyces astaci</name>
    <name type="common">Crayfish plague agent</name>
    <dbReference type="NCBI Taxonomy" id="112090"/>
    <lineage>
        <taxon>Eukaryota</taxon>
        <taxon>Sar</taxon>
        <taxon>Stramenopiles</taxon>
        <taxon>Oomycota</taxon>
        <taxon>Saprolegniomycetes</taxon>
        <taxon>Saprolegniales</taxon>
        <taxon>Verrucalvaceae</taxon>
        <taxon>Aphanomyces</taxon>
    </lineage>
</organism>
<proteinExistence type="inferred from homology"/>
<protein>
    <recommendedName>
        <fullName evidence="4">RNA polymerase II-associated protein 3</fullName>
    </recommendedName>
</protein>
<feature type="compositionally biased region" description="Polar residues" evidence="6">
    <location>
        <begin position="61"/>
        <end position="78"/>
    </location>
</feature>
<dbReference type="AlphaFoldDB" id="A0A6A4Z920"/>
<dbReference type="PROSITE" id="PS50005">
    <property type="entry name" value="TPR"/>
    <property type="match status" value="1"/>
</dbReference>
<dbReference type="InterPro" id="IPR025986">
    <property type="entry name" value="RPAP3-like_C"/>
</dbReference>
<dbReference type="InterPro" id="IPR011990">
    <property type="entry name" value="TPR-like_helical_dom_sf"/>
</dbReference>
<keyword evidence="2 5" id="KW-0802">TPR repeat</keyword>
<dbReference type="EMBL" id="VJMI01019654">
    <property type="protein sequence ID" value="KAF0706786.1"/>
    <property type="molecule type" value="Genomic_DNA"/>
</dbReference>
<reference evidence="8 9" key="1">
    <citation type="submission" date="2019-06" db="EMBL/GenBank/DDBJ databases">
        <title>Genomics analysis of Aphanomyces spp. identifies a new class of oomycete effector associated with host adaptation.</title>
        <authorList>
            <person name="Gaulin E."/>
        </authorList>
    </citation>
    <scope>NUCLEOTIDE SEQUENCE [LARGE SCALE GENOMIC DNA]</scope>
    <source>
        <strain evidence="8 9">E</strain>
    </source>
</reference>
<dbReference type="InterPro" id="IPR051966">
    <property type="entry name" value="RPAP3"/>
</dbReference>
<evidence type="ECO:0000256" key="1">
    <source>
        <dbReference type="ARBA" id="ARBA00022737"/>
    </source>
</evidence>
<evidence type="ECO:0000256" key="3">
    <source>
        <dbReference type="ARBA" id="ARBA00038275"/>
    </source>
</evidence>
<name>A0A6A4Z920_APHAT</name>
<dbReference type="GO" id="GO:0101031">
    <property type="term" value="C:protein folding chaperone complex"/>
    <property type="evidence" value="ECO:0007669"/>
    <property type="project" value="TreeGrafter"/>
</dbReference>
<evidence type="ECO:0000313" key="8">
    <source>
        <dbReference type="EMBL" id="KAF0706786.1"/>
    </source>
</evidence>
<gene>
    <name evidence="8" type="ORF">AaE_013947</name>
</gene>
<feature type="region of interest" description="Disordered" evidence="6">
    <location>
        <begin position="109"/>
        <end position="153"/>
    </location>
</feature>
<accession>A0A6A4Z920</accession>
<feature type="repeat" description="TPR" evidence="5">
    <location>
        <begin position="155"/>
        <end position="188"/>
    </location>
</feature>
<evidence type="ECO:0000256" key="6">
    <source>
        <dbReference type="SAM" id="MobiDB-lite"/>
    </source>
</evidence>
<dbReference type="Proteomes" id="UP000469452">
    <property type="component" value="Unassembled WGS sequence"/>
</dbReference>
<dbReference type="SMART" id="SM00028">
    <property type="entry name" value="TPR"/>
    <property type="match status" value="2"/>
</dbReference>
<feature type="domain" description="RNA-polymerase II-associated protein 3-like C-terminal" evidence="7">
    <location>
        <begin position="233"/>
        <end position="284"/>
    </location>
</feature>
<comment type="similarity">
    <text evidence="3">Belongs to the RPAP3 family.</text>
</comment>
<dbReference type="Pfam" id="PF13414">
    <property type="entry name" value="TPR_11"/>
    <property type="match status" value="1"/>
</dbReference>
<dbReference type="VEuPathDB" id="FungiDB:H257_18291"/>
<comment type="caution">
    <text evidence="8">The sequence shown here is derived from an EMBL/GenBank/DDBJ whole genome shotgun (WGS) entry which is preliminary data.</text>
</comment>
<keyword evidence="1" id="KW-0677">Repeat</keyword>
<evidence type="ECO:0000259" key="7">
    <source>
        <dbReference type="Pfam" id="PF13877"/>
    </source>
</evidence>
<dbReference type="InterPro" id="IPR019734">
    <property type="entry name" value="TPR_rpt"/>
</dbReference>
<evidence type="ECO:0000256" key="5">
    <source>
        <dbReference type="PROSITE-ProRule" id="PRU00339"/>
    </source>
</evidence>
<feature type="region of interest" description="Disordered" evidence="6">
    <location>
        <begin position="54"/>
        <end position="86"/>
    </location>
</feature>
<evidence type="ECO:0000256" key="4">
    <source>
        <dbReference type="ARBA" id="ARBA00040133"/>
    </source>
</evidence>
<dbReference type="Pfam" id="PF13877">
    <property type="entry name" value="RPAP3_C"/>
    <property type="match status" value="1"/>
</dbReference>
<dbReference type="SUPFAM" id="SSF48452">
    <property type="entry name" value="TPR-like"/>
    <property type="match status" value="1"/>
</dbReference>
<evidence type="ECO:0000256" key="2">
    <source>
        <dbReference type="ARBA" id="ARBA00022803"/>
    </source>
</evidence>
<dbReference type="PANTHER" id="PTHR46423">
    <property type="entry name" value="RNA POLYMERASE II-ASSOCIATED PROTEIN 3"/>
    <property type="match status" value="1"/>
</dbReference>
<evidence type="ECO:0000313" key="9">
    <source>
        <dbReference type="Proteomes" id="UP000469452"/>
    </source>
</evidence>
<dbReference type="PANTHER" id="PTHR46423:SF1">
    <property type="entry name" value="RNA POLYMERASE II-ASSOCIATED PROTEIN 3"/>
    <property type="match status" value="1"/>
</dbReference>